<feature type="region of interest" description="Disordered" evidence="1">
    <location>
        <begin position="332"/>
        <end position="364"/>
    </location>
</feature>
<keyword evidence="4" id="KW-1185">Reference proteome</keyword>
<gene>
    <name evidence="3" type="primary">pol</name>
    <name evidence="3" type="ORF">TNCV_1167911</name>
</gene>
<sequence>MCDLSTGTARPYIPKQHRQDVFSAMHNLSHPGIRRSVHLMKQRFVWPSISSDVAKWTRHCLACQKSKIHRHTRSPLSSFQEPSQRFDHVHLDLIGPLPPSNGYTYCLTMIDRFSKWPEAQPLKDITAETVAEAFFSSWVSRFGTPAILTTDRGRQFESSLFKALSKLLGVQKYRTTGYHPQANGMIEELHRLLKSAIKCHATERWTEVLPIILLGLRASLKEDILCTPAELVFGTTIRLPGEMFDSSKPDDDVVNFVSKLKSHMQSLHPKPPKHHGKRPVFIHPGLLEATHVFLRRDMLRRPLQQPYDGPFKVLQRTDKVFSLTSMNETPATVEPNATASTSATVESDPTASTPTQPFTRSGRKVHLPTRAISTTTGLNIVIFIDSQAAIKTVSGYNLFPSKLEFECKQLINSFLCTGREVVPQWIPSHCGIHGNEEADKQAKEASTLHPSCHPMPLRNAKRFLRDKLRQKRISTLTDLAVGKPWSCLLDGQRRSQLSALSRVEGVACFRIMTGHDYLQAHLFKIDLADSPLCSLCNSVPMTGEHLSGCPRYFMFSRKTTVEFSFLLE</sequence>
<dbReference type="PROSITE" id="PS50994">
    <property type="entry name" value="INTEGRASE"/>
    <property type="match status" value="1"/>
</dbReference>
<dbReference type="GO" id="GO:0015074">
    <property type="term" value="P:DNA integration"/>
    <property type="evidence" value="ECO:0007669"/>
    <property type="project" value="InterPro"/>
</dbReference>
<organism evidence="3 4">
    <name type="scientific">Trichonephila clavipes</name>
    <name type="common">Golden silk orbweaver</name>
    <name type="synonym">Nephila clavipes</name>
    <dbReference type="NCBI Taxonomy" id="2585209"/>
    <lineage>
        <taxon>Eukaryota</taxon>
        <taxon>Metazoa</taxon>
        <taxon>Ecdysozoa</taxon>
        <taxon>Arthropoda</taxon>
        <taxon>Chelicerata</taxon>
        <taxon>Arachnida</taxon>
        <taxon>Araneae</taxon>
        <taxon>Araneomorphae</taxon>
        <taxon>Entelegynae</taxon>
        <taxon>Araneoidea</taxon>
        <taxon>Nephilidae</taxon>
        <taxon>Trichonephila</taxon>
    </lineage>
</organism>
<evidence type="ECO:0000256" key="1">
    <source>
        <dbReference type="SAM" id="MobiDB-lite"/>
    </source>
</evidence>
<dbReference type="FunFam" id="3.30.420.10:FF:000032">
    <property type="entry name" value="Retrovirus-related Pol polyprotein from transposon 297-like Protein"/>
    <property type="match status" value="1"/>
</dbReference>
<dbReference type="EMBL" id="BMAU01021358">
    <property type="protein sequence ID" value="GFY21646.1"/>
    <property type="molecule type" value="Genomic_DNA"/>
</dbReference>
<dbReference type="Pfam" id="PF00665">
    <property type="entry name" value="rve"/>
    <property type="match status" value="1"/>
</dbReference>
<dbReference type="AlphaFoldDB" id="A0A8X6T0M6"/>
<feature type="domain" description="Integrase catalytic" evidence="2">
    <location>
        <begin position="78"/>
        <end position="248"/>
    </location>
</feature>
<evidence type="ECO:0000313" key="4">
    <source>
        <dbReference type="Proteomes" id="UP000887159"/>
    </source>
</evidence>
<dbReference type="PANTHER" id="PTHR38681:SF1">
    <property type="entry name" value="RETROVIRUS-RELATED POL POLYPROTEIN FROM TRANSPOSON 412-LIKE PROTEIN"/>
    <property type="match status" value="1"/>
</dbReference>
<dbReference type="InterPro" id="IPR036397">
    <property type="entry name" value="RNaseH_sf"/>
</dbReference>
<evidence type="ECO:0000259" key="2">
    <source>
        <dbReference type="PROSITE" id="PS50994"/>
    </source>
</evidence>
<feature type="compositionally biased region" description="Polar residues" evidence="1">
    <location>
        <begin position="332"/>
        <end position="359"/>
    </location>
</feature>
<dbReference type="Proteomes" id="UP000887159">
    <property type="component" value="Unassembled WGS sequence"/>
</dbReference>
<comment type="caution">
    <text evidence="3">The sequence shown here is derived from an EMBL/GenBank/DDBJ whole genome shotgun (WGS) entry which is preliminary data.</text>
</comment>
<reference evidence="3" key="1">
    <citation type="submission" date="2020-08" db="EMBL/GenBank/DDBJ databases">
        <title>Multicomponent nature underlies the extraordinary mechanical properties of spider dragline silk.</title>
        <authorList>
            <person name="Kono N."/>
            <person name="Nakamura H."/>
            <person name="Mori M."/>
            <person name="Yoshida Y."/>
            <person name="Ohtoshi R."/>
            <person name="Malay A.D."/>
            <person name="Moran D.A.P."/>
            <person name="Tomita M."/>
            <person name="Numata K."/>
            <person name="Arakawa K."/>
        </authorList>
    </citation>
    <scope>NUCLEOTIDE SEQUENCE</scope>
</reference>
<dbReference type="InterPro" id="IPR001584">
    <property type="entry name" value="Integrase_cat-core"/>
</dbReference>
<accession>A0A8X6T0M6</accession>
<name>A0A8X6T0M6_TRICX</name>
<dbReference type="InterPro" id="IPR012337">
    <property type="entry name" value="RNaseH-like_sf"/>
</dbReference>
<dbReference type="Pfam" id="PF17921">
    <property type="entry name" value="Integrase_H2C2"/>
    <property type="match status" value="1"/>
</dbReference>
<dbReference type="Gene3D" id="3.30.420.10">
    <property type="entry name" value="Ribonuclease H-like superfamily/Ribonuclease H"/>
    <property type="match status" value="2"/>
</dbReference>
<dbReference type="Gene3D" id="1.10.340.70">
    <property type="match status" value="1"/>
</dbReference>
<dbReference type="PANTHER" id="PTHR38681">
    <property type="entry name" value="RETROVIRUS-RELATED POL POLYPROTEIN FROM TRANSPOSON 412-LIKE PROTEIN-RELATED"/>
    <property type="match status" value="1"/>
</dbReference>
<dbReference type="InterPro" id="IPR041588">
    <property type="entry name" value="Integrase_H2C2"/>
</dbReference>
<dbReference type="CDD" id="cd09276">
    <property type="entry name" value="Rnase_HI_RT_non_LTR"/>
    <property type="match status" value="1"/>
</dbReference>
<dbReference type="GO" id="GO:0003676">
    <property type="term" value="F:nucleic acid binding"/>
    <property type="evidence" value="ECO:0007669"/>
    <property type="project" value="InterPro"/>
</dbReference>
<dbReference type="SUPFAM" id="SSF53098">
    <property type="entry name" value="Ribonuclease H-like"/>
    <property type="match status" value="2"/>
</dbReference>
<evidence type="ECO:0000313" key="3">
    <source>
        <dbReference type="EMBL" id="GFY21646.1"/>
    </source>
</evidence>
<protein>
    <recommendedName>
        <fullName evidence="2">Integrase catalytic domain-containing protein</fullName>
    </recommendedName>
</protein>
<proteinExistence type="predicted"/>